<dbReference type="CDD" id="cd05402">
    <property type="entry name" value="NT_PAP_TUTase"/>
    <property type="match status" value="1"/>
</dbReference>
<comment type="caution">
    <text evidence="18">The sequence shown here is derived from an EMBL/GenBank/DDBJ whole genome shotgun (WGS) entry which is preliminary data.</text>
</comment>
<keyword evidence="4 11" id="KW-0507">mRNA processing</keyword>
<sequence length="563" mass="61151">MERAAKMAKATHPTPRPASHLGVSPPISVAGPEALDLRLTASLQQWLSFEGLGEAEEKFARVRQTVLRLLRAFVHAVALSEGLTAEQAADAGGAVLTLGSHALGAATPAADIDLLAAVPYFVEPSHFFARGGLDGQLRECPDVHALHALPDAFVPVVKFVLYGVHVDLLLARLRLPQVAHDLSPSTSKLLHRCMGEADVNSLNGVRVAAAILSLVPQREHFRCTLQAVKLWAQRRAINHSLLGFLGGVGWAMLTARVCQLYPNAVPSTLLARFFSTWSQWKFGDVSLPVLLHPSDPTGDAELPSHFAALDWNPQNARDRQYVMQVITPCRPRICSTHAVCKSTLAVLKREFARAATVTAAATQAAARHGETSPEPWAELFEPIDFFSLYKGFVVTQLSADTQQQLVDWCGWVKSRIRRLVVALERQPAVETVHPLAWPLAVAALSDDESHATTPSKCISFFIGVSFVRGAAERVGAVRQVDLRPCAAEFVSALQGWERKTELCPSARVEVRYTRKSQLPCEVLGGPTSLPFVNDQDRVAVCRSTAGLSIKASSDVSLLESQLP</sequence>
<feature type="binding site" evidence="12">
    <location>
        <position position="229"/>
    </location>
    <ligand>
        <name>ATP</name>
        <dbReference type="ChEBI" id="CHEBI:30616"/>
    </ligand>
</feature>
<feature type="binding site" evidence="12">
    <location>
        <begin position="247"/>
        <end position="248"/>
    </location>
    <ligand>
        <name>ATP</name>
        <dbReference type="ChEBI" id="CHEBI:30616"/>
    </ligand>
</feature>
<dbReference type="InterPro" id="IPR007012">
    <property type="entry name" value="PolA_pol_cen_dom"/>
</dbReference>
<dbReference type="InterPro" id="IPR043519">
    <property type="entry name" value="NT_sf"/>
</dbReference>
<keyword evidence="19" id="KW-1185">Reference proteome</keyword>
<feature type="domain" description="Poly(A) polymerase RNA-binding" evidence="15">
    <location>
        <begin position="384"/>
        <end position="435"/>
    </location>
</feature>
<dbReference type="InterPro" id="IPR007010">
    <property type="entry name" value="PolA_pol_RNA-bd_dom"/>
</dbReference>
<keyword evidence="8 11" id="KW-0067">ATP-binding</keyword>
<dbReference type="SUPFAM" id="SSF81301">
    <property type="entry name" value="Nucleotidyltransferase"/>
    <property type="match status" value="1"/>
</dbReference>
<evidence type="ECO:0000313" key="18">
    <source>
        <dbReference type="EMBL" id="KAL1510591.1"/>
    </source>
</evidence>
<evidence type="ECO:0000256" key="12">
    <source>
        <dbReference type="PIRSR" id="PIRSR018425-1"/>
    </source>
</evidence>
<dbReference type="Proteomes" id="UP001515480">
    <property type="component" value="Unassembled WGS sequence"/>
</dbReference>
<evidence type="ECO:0000256" key="10">
    <source>
        <dbReference type="ARBA" id="ARBA00023242"/>
    </source>
</evidence>
<keyword evidence="5 11" id="KW-0808">Transferase</keyword>
<dbReference type="Pfam" id="PF04928">
    <property type="entry name" value="PAP_central"/>
    <property type="match status" value="1"/>
</dbReference>
<feature type="binding site" evidence="13">
    <location>
        <position position="113"/>
    </location>
    <ligand>
        <name>Mg(2+)</name>
        <dbReference type="ChEBI" id="CHEBI:18420"/>
        <label>1</label>
        <note>catalytic</note>
    </ligand>
</feature>
<dbReference type="SUPFAM" id="SSF81631">
    <property type="entry name" value="PAP/OAS1 substrate-binding domain"/>
    <property type="match status" value="1"/>
</dbReference>
<protein>
    <recommendedName>
        <fullName evidence="11">Poly(A) polymerase</fullName>
        <ecNumber evidence="11">2.7.7.19</ecNumber>
    </recommendedName>
</protein>
<evidence type="ECO:0000259" key="17">
    <source>
        <dbReference type="Pfam" id="PF20750"/>
    </source>
</evidence>
<proteinExistence type="inferred from homology"/>
<feature type="binding site" evidence="13">
    <location>
        <position position="111"/>
    </location>
    <ligand>
        <name>Mg(2+)</name>
        <dbReference type="ChEBI" id="CHEBI:18420"/>
        <label>1</label>
        <note>catalytic</note>
    </ligand>
</feature>
<keyword evidence="6 13" id="KW-0479">Metal-binding</keyword>
<dbReference type="SUPFAM" id="SSF55003">
    <property type="entry name" value="PAP/Archaeal CCA-adding enzyme, C-terminal domain"/>
    <property type="match status" value="1"/>
</dbReference>
<evidence type="ECO:0000256" key="5">
    <source>
        <dbReference type="ARBA" id="ARBA00022679"/>
    </source>
</evidence>
<evidence type="ECO:0000256" key="3">
    <source>
        <dbReference type="ARBA" id="ARBA00010912"/>
    </source>
</evidence>
<dbReference type="PANTHER" id="PTHR10682">
    <property type="entry name" value="POLY A POLYMERASE"/>
    <property type="match status" value="1"/>
</dbReference>
<keyword evidence="10 11" id="KW-0539">Nucleus</keyword>
<feature type="binding site" evidence="12">
    <location>
        <position position="167"/>
    </location>
    <ligand>
        <name>ATP</name>
        <dbReference type="ChEBI" id="CHEBI:30616"/>
    </ligand>
</feature>
<dbReference type="InterPro" id="IPR011068">
    <property type="entry name" value="NuclTrfase_I-like_C"/>
</dbReference>
<evidence type="ECO:0000259" key="16">
    <source>
        <dbReference type="Pfam" id="PF04928"/>
    </source>
</evidence>
<feature type="domain" description="Poly(A) polymerase central" evidence="16">
    <location>
        <begin position="220"/>
        <end position="366"/>
    </location>
</feature>
<evidence type="ECO:0000256" key="2">
    <source>
        <dbReference type="ARBA" id="ARBA00004123"/>
    </source>
</evidence>
<dbReference type="InterPro" id="IPR048840">
    <property type="entry name" value="PolA_pol_NTPase"/>
</dbReference>
<dbReference type="EMBL" id="JBGBPQ010000015">
    <property type="protein sequence ID" value="KAL1510591.1"/>
    <property type="molecule type" value="Genomic_DNA"/>
</dbReference>
<comment type="similarity">
    <text evidence="3 11">Belongs to the poly(A) polymerase family.</text>
</comment>
<comment type="subcellular location">
    <subcellularLocation>
        <location evidence="2 11">Nucleus</location>
    </subcellularLocation>
</comment>
<evidence type="ECO:0000256" key="8">
    <source>
        <dbReference type="ARBA" id="ARBA00022840"/>
    </source>
</evidence>
<evidence type="ECO:0000256" key="7">
    <source>
        <dbReference type="ARBA" id="ARBA00022741"/>
    </source>
</evidence>
<dbReference type="PANTHER" id="PTHR10682:SF10">
    <property type="entry name" value="POLYNUCLEOTIDE ADENYLYLTRANSFERASE"/>
    <property type="match status" value="1"/>
</dbReference>
<dbReference type="GO" id="GO:0005524">
    <property type="term" value="F:ATP binding"/>
    <property type="evidence" value="ECO:0007669"/>
    <property type="project" value="UniProtKB-UniRule"/>
</dbReference>
<feature type="region of interest" description="Disordered" evidence="14">
    <location>
        <begin position="1"/>
        <end position="25"/>
    </location>
</feature>
<feature type="binding site" evidence="12">
    <location>
        <begin position="111"/>
        <end position="113"/>
    </location>
    <ligand>
        <name>ATP</name>
        <dbReference type="ChEBI" id="CHEBI:30616"/>
    </ligand>
</feature>
<keyword evidence="9 13" id="KW-0460">Magnesium</keyword>
<comment type="cofactor">
    <cofactor evidence="13">
        <name>Mg(2+)</name>
        <dbReference type="ChEBI" id="CHEBI:18420"/>
    </cofactor>
    <text evidence="13">Binds 2 magnesium ions. Also active with manganese.</text>
</comment>
<comment type="function">
    <text evidence="11">Polymerase that creates the 3'-poly(A) tail of mRNA's.</text>
</comment>
<organism evidence="18 19">
    <name type="scientific">Prymnesium parvum</name>
    <name type="common">Toxic golden alga</name>
    <dbReference type="NCBI Taxonomy" id="97485"/>
    <lineage>
        <taxon>Eukaryota</taxon>
        <taxon>Haptista</taxon>
        <taxon>Haptophyta</taxon>
        <taxon>Prymnesiophyceae</taxon>
        <taxon>Prymnesiales</taxon>
        <taxon>Prymnesiaceae</taxon>
        <taxon>Prymnesium</taxon>
    </lineage>
</organism>
<feature type="binding site" evidence="13">
    <location>
        <position position="167"/>
    </location>
    <ligand>
        <name>Mg(2+)</name>
        <dbReference type="ChEBI" id="CHEBI:18420"/>
        <label>2</label>
        <note>catalytic</note>
    </ligand>
</feature>
<name>A0AB34J1Z6_PRYPA</name>
<evidence type="ECO:0000259" key="15">
    <source>
        <dbReference type="Pfam" id="PF04926"/>
    </source>
</evidence>
<feature type="binding site" evidence="13">
    <location>
        <position position="111"/>
    </location>
    <ligand>
        <name>Mg(2+)</name>
        <dbReference type="ChEBI" id="CHEBI:18420"/>
        <label>2</label>
        <note>catalytic</note>
    </ligand>
</feature>
<dbReference type="AlphaFoldDB" id="A0AB34J1Z6"/>
<feature type="domain" description="Poly(A) polymerase nucleotidyltransferase" evidence="17">
    <location>
        <begin position="22"/>
        <end position="215"/>
    </location>
</feature>
<dbReference type="Gene3D" id="3.30.460.10">
    <property type="entry name" value="Beta Polymerase, domain 2"/>
    <property type="match status" value="1"/>
</dbReference>
<comment type="cofactor">
    <cofactor evidence="1">
        <name>Mn(2+)</name>
        <dbReference type="ChEBI" id="CHEBI:29035"/>
    </cofactor>
</comment>
<dbReference type="PIRSF" id="PIRSF018425">
    <property type="entry name" value="PolyA_polymerase"/>
    <property type="match status" value="1"/>
</dbReference>
<dbReference type="GO" id="GO:0003723">
    <property type="term" value="F:RNA binding"/>
    <property type="evidence" value="ECO:0007669"/>
    <property type="project" value="UniProtKB-UniRule"/>
</dbReference>
<feature type="binding site" evidence="13">
    <location>
        <position position="113"/>
    </location>
    <ligand>
        <name>Mg(2+)</name>
        <dbReference type="ChEBI" id="CHEBI:18420"/>
        <label>2</label>
        <note>catalytic</note>
    </ligand>
</feature>
<accession>A0AB34J1Z6</accession>
<evidence type="ECO:0000256" key="6">
    <source>
        <dbReference type="ARBA" id="ARBA00022723"/>
    </source>
</evidence>
<evidence type="ECO:0000256" key="11">
    <source>
        <dbReference type="PIRNR" id="PIRNR018425"/>
    </source>
</evidence>
<dbReference type="GO" id="GO:1990817">
    <property type="term" value="F:poly(A) RNA polymerase activity"/>
    <property type="evidence" value="ECO:0007669"/>
    <property type="project" value="UniProtKB-UniRule"/>
</dbReference>
<dbReference type="EC" id="2.7.7.19" evidence="11"/>
<evidence type="ECO:0000256" key="4">
    <source>
        <dbReference type="ARBA" id="ARBA00022664"/>
    </source>
</evidence>
<dbReference type="Pfam" id="PF04926">
    <property type="entry name" value="PAP_RNA-bind"/>
    <property type="match status" value="1"/>
</dbReference>
<keyword evidence="7 11" id="KW-0547">Nucleotide-binding</keyword>
<dbReference type="Pfam" id="PF20750">
    <property type="entry name" value="PAP_NTPase"/>
    <property type="match status" value="1"/>
</dbReference>
<dbReference type="GO" id="GO:0031123">
    <property type="term" value="P:RNA 3'-end processing"/>
    <property type="evidence" value="ECO:0007669"/>
    <property type="project" value="InterPro"/>
</dbReference>
<dbReference type="GO" id="GO:0006397">
    <property type="term" value="P:mRNA processing"/>
    <property type="evidence" value="ECO:0007669"/>
    <property type="project" value="UniProtKB-KW"/>
</dbReference>
<dbReference type="InterPro" id="IPR014492">
    <property type="entry name" value="PolyA_polymerase"/>
</dbReference>
<evidence type="ECO:0000256" key="13">
    <source>
        <dbReference type="PIRSR" id="PIRSR018425-2"/>
    </source>
</evidence>
<dbReference type="Gene3D" id="3.30.70.590">
    <property type="entry name" value="Poly(A) polymerase predicted RNA binding domain"/>
    <property type="match status" value="1"/>
</dbReference>
<dbReference type="GO" id="GO:0005634">
    <property type="term" value="C:nucleus"/>
    <property type="evidence" value="ECO:0007669"/>
    <property type="project" value="UniProtKB-SubCell"/>
</dbReference>
<evidence type="ECO:0000256" key="1">
    <source>
        <dbReference type="ARBA" id="ARBA00001936"/>
    </source>
</evidence>
<reference evidence="18 19" key="1">
    <citation type="journal article" date="2024" name="Science">
        <title>Giant polyketide synthase enzymes in the biosynthesis of giant marine polyether toxins.</title>
        <authorList>
            <person name="Fallon T.R."/>
            <person name="Shende V.V."/>
            <person name="Wierzbicki I.H."/>
            <person name="Pendleton A.L."/>
            <person name="Watervoot N.F."/>
            <person name="Auber R.P."/>
            <person name="Gonzalez D.J."/>
            <person name="Wisecaver J.H."/>
            <person name="Moore B.S."/>
        </authorList>
    </citation>
    <scope>NUCLEOTIDE SEQUENCE [LARGE SCALE GENOMIC DNA]</scope>
    <source>
        <strain evidence="18 19">12B1</strain>
    </source>
</reference>
<dbReference type="Gene3D" id="1.10.1410.10">
    <property type="match status" value="1"/>
</dbReference>
<feature type="binding site" evidence="12">
    <location>
        <position position="107"/>
    </location>
    <ligand>
        <name>ATP</name>
        <dbReference type="ChEBI" id="CHEBI:30616"/>
    </ligand>
</feature>
<dbReference type="GO" id="GO:0046872">
    <property type="term" value="F:metal ion binding"/>
    <property type="evidence" value="ECO:0007669"/>
    <property type="project" value="UniProtKB-KW"/>
</dbReference>
<comment type="catalytic activity">
    <reaction evidence="11">
        <text>RNA(n) + ATP = RNA(n)-3'-adenine ribonucleotide + diphosphate</text>
        <dbReference type="Rhea" id="RHEA:11332"/>
        <dbReference type="Rhea" id="RHEA-COMP:14527"/>
        <dbReference type="Rhea" id="RHEA-COMP:17347"/>
        <dbReference type="ChEBI" id="CHEBI:30616"/>
        <dbReference type="ChEBI" id="CHEBI:33019"/>
        <dbReference type="ChEBI" id="CHEBI:140395"/>
        <dbReference type="ChEBI" id="CHEBI:173115"/>
        <dbReference type="EC" id="2.7.7.19"/>
    </reaction>
</comment>
<evidence type="ECO:0000256" key="9">
    <source>
        <dbReference type="ARBA" id="ARBA00022842"/>
    </source>
</evidence>
<evidence type="ECO:0000313" key="19">
    <source>
        <dbReference type="Proteomes" id="UP001515480"/>
    </source>
</evidence>
<gene>
    <name evidence="18" type="ORF">AB1Y20_006892</name>
</gene>
<evidence type="ECO:0000256" key="14">
    <source>
        <dbReference type="SAM" id="MobiDB-lite"/>
    </source>
</evidence>